<comment type="subcellular location">
    <subcellularLocation>
        <location evidence="1">Cell outer membrane</location>
    </subcellularLocation>
</comment>
<dbReference type="Gene3D" id="1.20.1600.10">
    <property type="entry name" value="Outer membrane efflux proteins (OEP)"/>
    <property type="match status" value="1"/>
</dbReference>
<accession>A0AAN0RDZ8</accession>
<organism evidence="7 8">
    <name type="scientific">Granulibacter bethesdensis</name>
    <dbReference type="NCBI Taxonomy" id="364410"/>
    <lineage>
        <taxon>Bacteria</taxon>
        <taxon>Pseudomonadati</taxon>
        <taxon>Pseudomonadota</taxon>
        <taxon>Alphaproteobacteria</taxon>
        <taxon>Acetobacterales</taxon>
        <taxon>Acetobacteraceae</taxon>
        <taxon>Granulibacter</taxon>
    </lineage>
</organism>
<dbReference type="Proteomes" id="UP000019438">
    <property type="component" value="Chromosome"/>
</dbReference>
<sequence>MIFRKYHFSVSPLTVALISAATLMGALGVDLGGISETAQAAEDQTGKSGSESSHHRSTLQKPVPKSVSDSQPAIISETVFARHLLRALSLDPEYISLQAEVLAVDARHATTSIPIAGSPSVGIGGRMDTRGPRKVWQTDVELGAPLWLPGQRQAFGQQVDADLLQAERRATERALQLAGELRETWWDAVLAMLNVHVAEQRLETAQAIQKDVERRAHFGDLSSQDTLFGENETLAADLDLSRARMEAERLRSVYSTITGGDEPLVASEPVATDRKLDDHPLIQLALAGIEAARAQIRYVNTTLRENPEVSLYSSQQGGVMSEEGTSFGFRLRVPLATEARNIPRRAAAQAGLTRATVEWTQHRRVLGLAIRRAENVLERAKISAGIARERLDVARKQLASARLSFEAGETTLYNLYQVRRLLSDALEADARAEVELGRARARLNQAMGVLPGLSAAMVTPVVAHQKLPEPAPSSR</sequence>
<keyword evidence="5" id="KW-0998">Cell outer membrane</keyword>
<dbReference type="EMBL" id="CP003181">
    <property type="protein sequence ID" value="AHJ63075.1"/>
    <property type="molecule type" value="Genomic_DNA"/>
</dbReference>
<dbReference type="KEGG" id="gbh:GbCGDNIH2_1269"/>
<feature type="region of interest" description="Disordered" evidence="6">
    <location>
        <begin position="39"/>
        <end position="70"/>
    </location>
</feature>
<dbReference type="GO" id="GO:0009279">
    <property type="term" value="C:cell outer membrane"/>
    <property type="evidence" value="ECO:0007669"/>
    <property type="project" value="UniProtKB-SubCell"/>
</dbReference>
<keyword evidence="3" id="KW-0812">Transmembrane</keyword>
<dbReference type="GO" id="GO:0015562">
    <property type="term" value="F:efflux transmembrane transporter activity"/>
    <property type="evidence" value="ECO:0007669"/>
    <property type="project" value="InterPro"/>
</dbReference>
<keyword evidence="4" id="KW-0472">Membrane</keyword>
<dbReference type="PANTHER" id="PTHR30026:SF20">
    <property type="entry name" value="OUTER MEMBRANE PROTEIN TOLC"/>
    <property type="match status" value="1"/>
</dbReference>
<evidence type="ECO:0000313" key="8">
    <source>
        <dbReference type="Proteomes" id="UP000019438"/>
    </source>
</evidence>
<dbReference type="GO" id="GO:1990281">
    <property type="term" value="C:efflux pump complex"/>
    <property type="evidence" value="ECO:0007669"/>
    <property type="project" value="TreeGrafter"/>
</dbReference>
<evidence type="ECO:0000256" key="4">
    <source>
        <dbReference type="ARBA" id="ARBA00023136"/>
    </source>
</evidence>
<evidence type="ECO:0000256" key="3">
    <source>
        <dbReference type="ARBA" id="ARBA00022692"/>
    </source>
</evidence>
<dbReference type="InterPro" id="IPR051906">
    <property type="entry name" value="TolC-like"/>
</dbReference>
<proteinExistence type="predicted"/>
<protein>
    <submittedName>
        <fullName evidence="7">Cobalt-zinc-cadmium resistance protein czcC</fullName>
    </submittedName>
</protein>
<evidence type="ECO:0000256" key="6">
    <source>
        <dbReference type="SAM" id="MobiDB-lite"/>
    </source>
</evidence>
<evidence type="ECO:0000256" key="1">
    <source>
        <dbReference type="ARBA" id="ARBA00004442"/>
    </source>
</evidence>
<dbReference type="PANTHER" id="PTHR30026">
    <property type="entry name" value="OUTER MEMBRANE PROTEIN TOLC"/>
    <property type="match status" value="1"/>
</dbReference>
<evidence type="ECO:0000256" key="5">
    <source>
        <dbReference type="ARBA" id="ARBA00023237"/>
    </source>
</evidence>
<gene>
    <name evidence="7" type="ORF">GbCGDNIH3_1269</name>
</gene>
<dbReference type="SUPFAM" id="SSF56954">
    <property type="entry name" value="Outer membrane efflux proteins (OEP)"/>
    <property type="match status" value="1"/>
</dbReference>
<dbReference type="RefSeq" id="WP_011631976.1">
    <property type="nucleotide sequence ID" value="NZ_CP003181.2"/>
</dbReference>
<keyword evidence="2" id="KW-1134">Transmembrane beta strand</keyword>
<name>A0AAN0RDZ8_9PROT</name>
<evidence type="ECO:0000313" key="7">
    <source>
        <dbReference type="EMBL" id="AHJ63075.1"/>
    </source>
</evidence>
<reference evidence="8" key="1">
    <citation type="submission" date="2012-06" db="EMBL/GenBank/DDBJ databases">
        <title>Genome analysis of multiple Granulibacter bethesdensis isolates demonstrates substantial genome diversity.</title>
        <authorList>
            <person name="Greenberg D.E."/>
            <person name="Porcella S.F."/>
            <person name="Zarember K."/>
            <person name="Zelazny A.M."/>
            <person name="Bruno D."/>
            <person name="Martens C."/>
            <person name="Barbian K.D."/>
            <person name="Jaske E."/>
            <person name="Holland S.M."/>
        </authorList>
    </citation>
    <scope>NUCLEOTIDE SEQUENCE [LARGE SCALE GENOMIC DNA]</scope>
    <source>
        <strain evidence="8">CGDNIH3</strain>
    </source>
</reference>
<evidence type="ECO:0000256" key="2">
    <source>
        <dbReference type="ARBA" id="ARBA00022452"/>
    </source>
</evidence>
<dbReference type="GO" id="GO:0015288">
    <property type="term" value="F:porin activity"/>
    <property type="evidence" value="ECO:0007669"/>
    <property type="project" value="TreeGrafter"/>
</dbReference>
<dbReference type="KEGG" id="gbc:GbCGDNIH3_1269"/>
<dbReference type="AlphaFoldDB" id="A0AAN0RDZ8"/>